<dbReference type="InterPro" id="IPR025887">
    <property type="entry name" value="Glyco_hydro_31_N_dom"/>
</dbReference>
<dbReference type="GO" id="GO:0030246">
    <property type="term" value="F:carbohydrate binding"/>
    <property type="evidence" value="ECO:0007669"/>
    <property type="project" value="InterPro"/>
</dbReference>
<evidence type="ECO:0000313" key="6">
    <source>
        <dbReference type="EMBL" id="GGJ84189.1"/>
    </source>
</evidence>
<keyword evidence="2" id="KW-0378">Hydrolase</keyword>
<dbReference type="SUPFAM" id="SSF74650">
    <property type="entry name" value="Galactose mutarotase-like"/>
    <property type="match status" value="1"/>
</dbReference>
<keyword evidence="7" id="KW-1185">Reference proteome</keyword>
<dbReference type="SUPFAM" id="SSF51011">
    <property type="entry name" value="Glycosyl hydrolase domain"/>
    <property type="match status" value="1"/>
</dbReference>
<dbReference type="EMBL" id="BMOE01000012">
    <property type="protein sequence ID" value="GGJ84189.1"/>
    <property type="molecule type" value="Genomic_DNA"/>
</dbReference>
<dbReference type="Pfam" id="PF13802">
    <property type="entry name" value="Gal_mutarotas_2"/>
    <property type="match status" value="1"/>
</dbReference>
<dbReference type="InterPro" id="IPR011013">
    <property type="entry name" value="Gal_mutarotase_sf_dom"/>
</dbReference>
<dbReference type="PANTHER" id="PTHR22762">
    <property type="entry name" value="ALPHA-GLUCOSIDASE"/>
    <property type="match status" value="1"/>
</dbReference>
<dbReference type="GO" id="GO:0005975">
    <property type="term" value="P:carbohydrate metabolic process"/>
    <property type="evidence" value="ECO:0007669"/>
    <property type="project" value="InterPro"/>
</dbReference>
<dbReference type="Gene3D" id="2.60.40.1760">
    <property type="entry name" value="glycosyl hydrolase (family 31)"/>
    <property type="match status" value="1"/>
</dbReference>
<evidence type="ECO:0000259" key="4">
    <source>
        <dbReference type="Pfam" id="PF13802"/>
    </source>
</evidence>
<dbReference type="GO" id="GO:0004553">
    <property type="term" value="F:hydrolase activity, hydrolyzing O-glycosyl compounds"/>
    <property type="evidence" value="ECO:0007669"/>
    <property type="project" value="InterPro"/>
</dbReference>
<name>A0A917PLM5_9DEIO</name>
<evidence type="ECO:0000259" key="3">
    <source>
        <dbReference type="Pfam" id="PF01055"/>
    </source>
</evidence>
<dbReference type="Proteomes" id="UP000635726">
    <property type="component" value="Unassembled WGS sequence"/>
</dbReference>
<gene>
    <name evidence="6" type="ORF">GCM10008939_30100</name>
</gene>
<reference evidence="6" key="2">
    <citation type="submission" date="2020-09" db="EMBL/GenBank/DDBJ databases">
        <authorList>
            <person name="Sun Q."/>
            <person name="Ohkuma M."/>
        </authorList>
    </citation>
    <scope>NUCLEOTIDE SEQUENCE</scope>
    <source>
        <strain evidence="6">JCM 14371</strain>
    </source>
</reference>
<dbReference type="PANTHER" id="PTHR22762:SF120">
    <property type="entry name" value="HETEROGLYCAN GLUCOSIDASE 1"/>
    <property type="match status" value="1"/>
</dbReference>
<dbReference type="Pfam" id="PF21365">
    <property type="entry name" value="Glyco_hydro_31_3rd"/>
    <property type="match status" value="1"/>
</dbReference>
<dbReference type="CDD" id="cd14752">
    <property type="entry name" value="GH31_N"/>
    <property type="match status" value="1"/>
</dbReference>
<protein>
    <submittedName>
        <fullName evidence="6">Alpha-glucosidase</fullName>
    </submittedName>
</protein>
<accession>A0A917PLM5</accession>
<dbReference type="AlphaFoldDB" id="A0A917PLM5"/>
<comment type="similarity">
    <text evidence="1 2">Belongs to the glycosyl hydrolase 31 family.</text>
</comment>
<evidence type="ECO:0000256" key="2">
    <source>
        <dbReference type="RuleBase" id="RU361185"/>
    </source>
</evidence>
<keyword evidence="2" id="KW-0326">Glycosidase</keyword>
<evidence type="ECO:0000256" key="1">
    <source>
        <dbReference type="ARBA" id="ARBA00007806"/>
    </source>
</evidence>
<dbReference type="Gene3D" id="3.20.20.80">
    <property type="entry name" value="Glycosidases"/>
    <property type="match status" value="1"/>
</dbReference>
<evidence type="ECO:0000313" key="7">
    <source>
        <dbReference type="Proteomes" id="UP000635726"/>
    </source>
</evidence>
<sequence>MHTLRQDGAHHRAWGDTDVLELSCAAPGVLRIRLAAGARDAYMTYPHLPPKVSAMLAPNRPAPLPLTPGTAQPGEWCLTGGGLSVTVTQATGHIRVQELHDDGTPGRTLAELHDWTTTPDPVRRRTAALHAPPAHSYLGFGQKVGPLDKRGMHLTFWNTDCFPHHLDTDPMHLTVPFTTVLTPQGQAHGLFMDESWRSEIDVARRDPTRLTLTSAGQELDLYVLQGPTPQGVLRRYADLTGHAPLPPLWSLGAGQSRWGYKSADEIRSIIAAYREHDLPLDSVYLDIDYMDAYKVWTWDNSRYPDPAALVKEAREAGVHLVPIVDPGVKAEPGYDVYASGTAADHMVRTARGDVLLGEVWPDPAAFPDFTRPPVQDWWADLHKRFTDLGITGQWNDMNEPANFSLRGTPSTLGITGFNVGQQYTEGKTLPYDARHGNRTHLEMHNVYANGMAEAARTGYARHAPAVRPFILTRAGAAGIQRSAAVWTGDNASRWSHLQLSLPMLMGLGLSGIPFSAPDVGGFDLDSSGELLARWYQAALGYAFLRNHASNFTAYQEPWRFGEPYLSVIREALQMRYRLLPHLYTLTHQATTGALPPLRPLALHHPQDPQARTEASSYLLGEGLLVAPVLHANTAQRQVYLPGTDRWTETFNLSAFGDTHDGQRSVTAHAALNTLPIYLRAGHAVPLTDTAPHTTHARWERLSWLAHAGPDGLQGTLYEDDGEGHGPHRLTRLWAERSGTRLVIGRQEEGDLPRTVRTEQLHLTGLDAVTDVQGARSHRFEDGLLRVTLPEGWTEISILTGER</sequence>
<organism evidence="6 7">
    <name type="scientific">Deinococcus aquiradiocola</name>
    <dbReference type="NCBI Taxonomy" id="393059"/>
    <lineage>
        <taxon>Bacteria</taxon>
        <taxon>Thermotogati</taxon>
        <taxon>Deinococcota</taxon>
        <taxon>Deinococci</taxon>
        <taxon>Deinococcales</taxon>
        <taxon>Deinococcaceae</taxon>
        <taxon>Deinococcus</taxon>
    </lineage>
</organism>
<dbReference type="SUPFAM" id="SSF51445">
    <property type="entry name" value="(Trans)glycosidases"/>
    <property type="match status" value="1"/>
</dbReference>
<dbReference type="InterPro" id="IPR048395">
    <property type="entry name" value="Glyco_hydro_31_C"/>
</dbReference>
<dbReference type="Gene3D" id="2.60.40.4040">
    <property type="match status" value="1"/>
</dbReference>
<feature type="domain" description="Glycoside hydrolase family 31 TIM barrel" evidence="3">
    <location>
        <begin position="244"/>
        <end position="585"/>
    </location>
</feature>
<feature type="domain" description="Glycosyl hydrolase family 31 C-terminal" evidence="5">
    <location>
        <begin position="594"/>
        <end position="683"/>
    </location>
</feature>
<reference evidence="6" key="1">
    <citation type="journal article" date="2014" name="Int. J. Syst. Evol. Microbiol.">
        <title>Complete genome sequence of Corynebacterium casei LMG S-19264T (=DSM 44701T), isolated from a smear-ripened cheese.</title>
        <authorList>
            <consortium name="US DOE Joint Genome Institute (JGI-PGF)"/>
            <person name="Walter F."/>
            <person name="Albersmeier A."/>
            <person name="Kalinowski J."/>
            <person name="Ruckert C."/>
        </authorList>
    </citation>
    <scope>NUCLEOTIDE SEQUENCE</scope>
    <source>
        <strain evidence="6">JCM 14371</strain>
    </source>
</reference>
<proteinExistence type="inferred from homology"/>
<dbReference type="CDD" id="cd06604">
    <property type="entry name" value="GH31_glucosidase_II_MalA"/>
    <property type="match status" value="1"/>
</dbReference>
<feature type="domain" description="Glycoside hydrolase family 31 N-terminal" evidence="4">
    <location>
        <begin position="20"/>
        <end position="201"/>
    </location>
</feature>
<comment type="caution">
    <text evidence="6">The sequence shown here is derived from an EMBL/GenBank/DDBJ whole genome shotgun (WGS) entry which is preliminary data.</text>
</comment>
<dbReference type="Pfam" id="PF01055">
    <property type="entry name" value="Glyco_hydro_31_2nd"/>
    <property type="match status" value="1"/>
</dbReference>
<dbReference type="InterPro" id="IPR000322">
    <property type="entry name" value="Glyco_hydro_31_TIM"/>
</dbReference>
<evidence type="ECO:0000259" key="5">
    <source>
        <dbReference type="Pfam" id="PF21365"/>
    </source>
</evidence>
<dbReference type="InterPro" id="IPR017853">
    <property type="entry name" value="GH"/>
</dbReference>